<dbReference type="EMBL" id="GBRH01276335">
    <property type="protein sequence ID" value="JAD21560.1"/>
    <property type="molecule type" value="Transcribed_RNA"/>
</dbReference>
<accession>A0A0A9EF69</accession>
<dbReference type="EMBL" id="GBRH01200272">
    <property type="protein sequence ID" value="JAD97623.1"/>
    <property type="molecule type" value="Transcribed_RNA"/>
</dbReference>
<organism evidence="1">
    <name type="scientific">Arundo donax</name>
    <name type="common">Giant reed</name>
    <name type="synonym">Donax arundinaceus</name>
    <dbReference type="NCBI Taxonomy" id="35708"/>
    <lineage>
        <taxon>Eukaryota</taxon>
        <taxon>Viridiplantae</taxon>
        <taxon>Streptophyta</taxon>
        <taxon>Embryophyta</taxon>
        <taxon>Tracheophyta</taxon>
        <taxon>Spermatophyta</taxon>
        <taxon>Magnoliopsida</taxon>
        <taxon>Liliopsida</taxon>
        <taxon>Poales</taxon>
        <taxon>Poaceae</taxon>
        <taxon>PACMAD clade</taxon>
        <taxon>Arundinoideae</taxon>
        <taxon>Arundineae</taxon>
        <taxon>Arundo</taxon>
    </lineage>
</organism>
<reference evidence="1" key="1">
    <citation type="submission" date="2014-09" db="EMBL/GenBank/DDBJ databases">
        <authorList>
            <person name="Magalhaes I.L.F."/>
            <person name="Oliveira U."/>
            <person name="Santos F.R."/>
            <person name="Vidigal T.H.D.A."/>
            <person name="Brescovit A.D."/>
            <person name="Santos A.J."/>
        </authorList>
    </citation>
    <scope>NUCLEOTIDE SEQUENCE</scope>
    <source>
        <tissue evidence="1">Shoot tissue taken approximately 20 cm above the soil surface</tissue>
    </source>
</reference>
<proteinExistence type="predicted"/>
<reference evidence="1" key="2">
    <citation type="journal article" date="2015" name="Data Brief">
        <title>Shoot transcriptome of the giant reed, Arundo donax.</title>
        <authorList>
            <person name="Barrero R.A."/>
            <person name="Guerrero F.D."/>
            <person name="Moolhuijzen P."/>
            <person name="Goolsby J.A."/>
            <person name="Tidwell J."/>
            <person name="Bellgard S.E."/>
            <person name="Bellgard M.I."/>
        </authorList>
    </citation>
    <scope>NUCLEOTIDE SEQUENCE</scope>
    <source>
        <tissue evidence="1">Shoot tissue taken approximately 20 cm above the soil surface</tissue>
    </source>
</reference>
<evidence type="ECO:0000313" key="1">
    <source>
        <dbReference type="EMBL" id="JAD97623.1"/>
    </source>
</evidence>
<sequence>MDEAPNTSCPWYPTQDRCVPTFSPPQWIGSG</sequence>
<name>A0A0A9EF69_ARUDO</name>
<protein>
    <submittedName>
        <fullName evidence="1">Uncharacterized protein</fullName>
    </submittedName>
</protein>
<dbReference type="AlphaFoldDB" id="A0A0A9EF69"/>